<evidence type="ECO:0000313" key="2">
    <source>
        <dbReference type="Proteomes" id="UP000287033"/>
    </source>
</evidence>
<dbReference type="Proteomes" id="UP000287033">
    <property type="component" value="Unassembled WGS sequence"/>
</dbReference>
<reference evidence="1 2" key="1">
    <citation type="journal article" date="2018" name="Nat. Ecol. Evol.">
        <title>Shark genomes provide insights into elasmobranch evolution and the origin of vertebrates.</title>
        <authorList>
            <person name="Hara Y"/>
            <person name="Yamaguchi K"/>
            <person name="Onimaru K"/>
            <person name="Kadota M"/>
            <person name="Koyanagi M"/>
            <person name="Keeley SD"/>
            <person name="Tatsumi K"/>
            <person name="Tanaka K"/>
            <person name="Motone F"/>
            <person name="Kageyama Y"/>
            <person name="Nozu R"/>
            <person name="Adachi N"/>
            <person name="Nishimura O"/>
            <person name="Nakagawa R"/>
            <person name="Tanegashima C"/>
            <person name="Kiyatake I"/>
            <person name="Matsumoto R"/>
            <person name="Murakumo K"/>
            <person name="Nishida K"/>
            <person name="Terakita A"/>
            <person name="Kuratani S"/>
            <person name="Sato K"/>
            <person name="Hyodo S Kuraku.S."/>
        </authorList>
    </citation>
    <scope>NUCLEOTIDE SEQUENCE [LARGE SCALE GENOMIC DNA]</scope>
</reference>
<accession>A0A401TAC4</accession>
<comment type="caution">
    <text evidence="1">The sequence shown here is derived from an EMBL/GenBank/DDBJ whole genome shotgun (WGS) entry which is preliminary data.</text>
</comment>
<gene>
    <name evidence="1" type="ORF">chiPu_0023532</name>
</gene>
<dbReference type="EMBL" id="BEZZ01022640">
    <property type="protein sequence ID" value="GCC39567.1"/>
    <property type="molecule type" value="Genomic_DNA"/>
</dbReference>
<proteinExistence type="predicted"/>
<sequence length="133" mass="14394">MLTCPGDLYLFKESFLRLGARAAHALPGYRRPCSVFPPTVTNLQLHPELGLVAAKNAQPPGILEDRHCQDPIGWAEHGLVAARRTPSRDTGGPLLPGSKWLGRARLSGCKARSLLGYWRTAVARIQMVGPSSA</sequence>
<protein>
    <submittedName>
        <fullName evidence="1">Uncharacterized protein</fullName>
    </submittedName>
</protein>
<name>A0A401TAC4_CHIPU</name>
<organism evidence="1 2">
    <name type="scientific">Chiloscyllium punctatum</name>
    <name type="common">Brownbanded bambooshark</name>
    <name type="synonym">Hemiscyllium punctatum</name>
    <dbReference type="NCBI Taxonomy" id="137246"/>
    <lineage>
        <taxon>Eukaryota</taxon>
        <taxon>Metazoa</taxon>
        <taxon>Chordata</taxon>
        <taxon>Craniata</taxon>
        <taxon>Vertebrata</taxon>
        <taxon>Chondrichthyes</taxon>
        <taxon>Elasmobranchii</taxon>
        <taxon>Galeomorphii</taxon>
        <taxon>Galeoidea</taxon>
        <taxon>Orectolobiformes</taxon>
        <taxon>Hemiscylliidae</taxon>
        <taxon>Chiloscyllium</taxon>
    </lineage>
</organism>
<keyword evidence="2" id="KW-1185">Reference proteome</keyword>
<dbReference type="AlphaFoldDB" id="A0A401TAC4"/>
<evidence type="ECO:0000313" key="1">
    <source>
        <dbReference type="EMBL" id="GCC39567.1"/>
    </source>
</evidence>